<evidence type="ECO:0000313" key="1">
    <source>
        <dbReference type="EMBL" id="KAL0395404.1"/>
    </source>
</evidence>
<dbReference type="EMBL" id="JACGWN010000016">
    <property type="protein sequence ID" value="KAL0395404.1"/>
    <property type="molecule type" value="Genomic_DNA"/>
</dbReference>
<accession>A0AAW2STJ6</accession>
<proteinExistence type="predicted"/>
<organism evidence="1">
    <name type="scientific">Sesamum latifolium</name>
    <dbReference type="NCBI Taxonomy" id="2727402"/>
    <lineage>
        <taxon>Eukaryota</taxon>
        <taxon>Viridiplantae</taxon>
        <taxon>Streptophyta</taxon>
        <taxon>Embryophyta</taxon>
        <taxon>Tracheophyta</taxon>
        <taxon>Spermatophyta</taxon>
        <taxon>Magnoliopsida</taxon>
        <taxon>eudicotyledons</taxon>
        <taxon>Gunneridae</taxon>
        <taxon>Pentapetalae</taxon>
        <taxon>asterids</taxon>
        <taxon>lamiids</taxon>
        <taxon>Lamiales</taxon>
        <taxon>Pedaliaceae</taxon>
        <taxon>Sesamum</taxon>
    </lineage>
</organism>
<dbReference type="AlphaFoldDB" id="A0AAW2STJ6"/>
<gene>
    <name evidence="1" type="ORF">Slati_4506600</name>
</gene>
<reference evidence="1" key="2">
    <citation type="journal article" date="2024" name="Plant">
        <title>Genomic evolution and insights into agronomic trait innovations of Sesamum species.</title>
        <authorList>
            <person name="Miao H."/>
            <person name="Wang L."/>
            <person name="Qu L."/>
            <person name="Liu H."/>
            <person name="Sun Y."/>
            <person name="Le M."/>
            <person name="Wang Q."/>
            <person name="Wei S."/>
            <person name="Zheng Y."/>
            <person name="Lin W."/>
            <person name="Duan Y."/>
            <person name="Cao H."/>
            <person name="Xiong S."/>
            <person name="Wang X."/>
            <person name="Wei L."/>
            <person name="Li C."/>
            <person name="Ma Q."/>
            <person name="Ju M."/>
            <person name="Zhao R."/>
            <person name="Li G."/>
            <person name="Mu C."/>
            <person name="Tian Q."/>
            <person name="Mei H."/>
            <person name="Zhang T."/>
            <person name="Gao T."/>
            <person name="Zhang H."/>
        </authorList>
    </citation>
    <scope>NUCLEOTIDE SEQUENCE</scope>
    <source>
        <strain evidence="1">KEN1</strain>
    </source>
</reference>
<sequence>MGQDLFVKDTCLGARITFCEGCPLEDVFEEVLWRGGLVSGSVGLGGPRTVIPLTGVRDVRGTTCRSLGDFIATQVFNSVFPQMEPLDALIKHMGPIDMDYCSKLGPG</sequence>
<reference evidence="1" key="1">
    <citation type="submission" date="2020-06" db="EMBL/GenBank/DDBJ databases">
        <authorList>
            <person name="Li T."/>
            <person name="Hu X."/>
            <person name="Zhang T."/>
            <person name="Song X."/>
            <person name="Zhang H."/>
            <person name="Dai N."/>
            <person name="Sheng W."/>
            <person name="Hou X."/>
            <person name="Wei L."/>
        </authorList>
    </citation>
    <scope>NUCLEOTIDE SEQUENCE</scope>
    <source>
        <strain evidence="1">KEN1</strain>
        <tissue evidence="1">Leaf</tissue>
    </source>
</reference>
<protein>
    <submittedName>
        <fullName evidence="1">Uncharacterized protein</fullName>
    </submittedName>
</protein>
<name>A0AAW2STJ6_9LAMI</name>
<comment type="caution">
    <text evidence="1">The sequence shown here is derived from an EMBL/GenBank/DDBJ whole genome shotgun (WGS) entry which is preliminary data.</text>
</comment>